<feature type="region of interest" description="Disordered" evidence="1">
    <location>
        <begin position="19"/>
        <end position="269"/>
    </location>
</feature>
<dbReference type="Proteomes" id="UP001212997">
    <property type="component" value="Unassembled WGS sequence"/>
</dbReference>
<feature type="region of interest" description="Disordered" evidence="1">
    <location>
        <begin position="585"/>
        <end position="681"/>
    </location>
</feature>
<gene>
    <name evidence="3" type="ORF">NLI96_g2993</name>
</gene>
<organism evidence="3 4">
    <name type="scientific">Meripilus lineatus</name>
    <dbReference type="NCBI Taxonomy" id="2056292"/>
    <lineage>
        <taxon>Eukaryota</taxon>
        <taxon>Fungi</taxon>
        <taxon>Dikarya</taxon>
        <taxon>Basidiomycota</taxon>
        <taxon>Agaricomycotina</taxon>
        <taxon>Agaricomycetes</taxon>
        <taxon>Polyporales</taxon>
        <taxon>Meripilaceae</taxon>
        <taxon>Meripilus</taxon>
    </lineage>
</organism>
<feature type="compositionally biased region" description="Polar residues" evidence="1">
    <location>
        <begin position="149"/>
        <end position="172"/>
    </location>
</feature>
<evidence type="ECO:0000313" key="4">
    <source>
        <dbReference type="Proteomes" id="UP001212997"/>
    </source>
</evidence>
<evidence type="ECO:0000256" key="2">
    <source>
        <dbReference type="SAM" id="Phobius"/>
    </source>
</evidence>
<keyword evidence="4" id="KW-1185">Reference proteome</keyword>
<feature type="compositionally biased region" description="Basic and acidic residues" evidence="1">
    <location>
        <begin position="389"/>
        <end position="405"/>
    </location>
</feature>
<feature type="compositionally biased region" description="Low complexity" evidence="1">
    <location>
        <begin position="619"/>
        <end position="630"/>
    </location>
</feature>
<feature type="compositionally biased region" description="Low complexity" evidence="1">
    <location>
        <begin position="220"/>
        <end position="233"/>
    </location>
</feature>
<evidence type="ECO:0000313" key="3">
    <source>
        <dbReference type="EMBL" id="KAJ3488263.1"/>
    </source>
</evidence>
<dbReference type="AlphaFoldDB" id="A0AAD5YLC8"/>
<keyword evidence="2" id="KW-1133">Transmembrane helix</keyword>
<dbReference type="EMBL" id="JANAWD010000071">
    <property type="protein sequence ID" value="KAJ3488263.1"/>
    <property type="molecule type" value="Genomic_DNA"/>
</dbReference>
<protein>
    <submittedName>
        <fullName evidence="3">Uncharacterized protein</fullName>
    </submittedName>
</protein>
<comment type="caution">
    <text evidence="3">The sequence shown here is derived from an EMBL/GenBank/DDBJ whole genome shotgun (WGS) entry which is preliminary data.</text>
</comment>
<feature type="compositionally biased region" description="Low complexity" evidence="1">
    <location>
        <begin position="661"/>
        <end position="671"/>
    </location>
</feature>
<feature type="compositionally biased region" description="Polar residues" evidence="1">
    <location>
        <begin position="631"/>
        <end position="646"/>
    </location>
</feature>
<feature type="region of interest" description="Disordered" evidence="1">
    <location>
        <begin position="377"/>
        <end position="405"/>
    </location>
</feature>
<sequence>MPGPGLRLFSSAPSAAGQVMRSSSASSFAPVPGRTESPSSQSLPGSSTLSLTSSLKSSSIGESSIATSHPSSSILPSSVLENIGEQGSSSGSPSSSLFSVSSIFSTSDTQGIPSQSSSTAVSSSRAPASVNESTTPKATTPAPSPVLETPSSMSSSDTRKASSPSSEGTSPTQKDDAAPPPSGSSSASKSSSSPPKSPSAQSSDKSAPSTSKVQPAITPSSAQSASSHVSGGQTAKPESTSAPTKATVAPSLGGANAQPPSISTVVDQPETTLSSPVLISVTNDDRVTLSEPPIITSISESTLDNGVRVSVTHIIANPTGVWDVDGNAAIEKHGFWDNNGAVIAVFLISGILIATIAAVIGWCVCRKRRRRRIRQSISRPLPYPDNPFEDPRESPASSEMRHAERTSTHGLIVNAGFTRAQNRNLLEDEFKPPTPPTTIYSTSRPEMPPIAHAALQSGAAGVGSWRTGVPAPTPYSGPFSDYAPRGSINRVKPSITGGVGFVVQSEQVHDKPRTPTHSLTHSLTRIPPPLVASAESSPSIYPSSLPPAPADLAAEEANQPTPTSEIPPISIEPPLIINRQVSTISSQTNRSDAPQIPPRNPLRNSIRYRSRPHTAGAATTTSPPQLLTPQDSQASRTTDHSGTSYDPETPPQSSDSEEDSSGSASSETAPQTPAQPNANVLNPFLDHTYEVKARTSVFPPPPPGLGMTRTRENFYTRRKMSEVRVASYLN</sequence>
<name>A0AAD5YLC8_9APHY</name>
<proteinExistence type="predicted"/>
<feature type="compositionally biased region" description="Low complexity" evidence="1">
    <location>
        <begin position="114"/>
        <end position="141"/>
    </location>
</feature>
<feature type="compositionally biased region" description="Low complexity" evidence="1">
    <location>
        <begin position="183"/>
        <end position="212"/>
    </location>
</feature>
<accession>A0AAD5YLC8</accession>
<keyword evidence="2" id="KW-0812">Transmembrane</keyword>
<feature type="compositionally biased region" description="Low complexity" evidence="1">
    <location>
        <begin position="35"/>
        <end position="78"/>
    </location>
</feature>
<keyword evidence="2" id="KW-0472">Membrane</keyword>
<feature type="compositionally biased region" description="Polar residues" evidence="1">
    <location>
        <begin position="258"/>
        <end position="269"/>
    </location>
</feature>
<feature type="region of interest" description="Disordered" evidence="1">
    <location>
        <begin position="507"/>
        <end position="550"/>
    </location>
</feature>
<feature type="compositionally biased region" description="Low complexity" evidence="1">
    <location>
        <begin position="88"/>
        <end position="107"/>
    </location>
</feature>
<feature type="transmembrane region" description="Helical" evidence="2">
    <location>
        <begin position="341"/>
        <end position="365"/>
    </location>
</feature>
<evidence type="ECO:0000256" key="1">
    <source>
        <dbReference type="SAM" id="MobiDB-lite"/>
    </source>
</evidence>
<feature type="compositionally biased region" description="Low complexity" evidence="1">
    <location>
        <begin position="532"/>
        <end position="543"/>
    </location>
</feature>
<reference evidence="3" key="1">
    <citation type="submission" date="2022-07" db="EMBL/GenBank/DDBJ databases">
        <title>Genome Sequence of Physisporinus lineatus.</title>
        <authorList>
            <person name="Buettner E."/>
        </authorList>
    </citation>
    <scope>NUCLEOTIDE SEQUENCE</scope>
    <source>
        <strain evidence="3">VT162</strain>
    </source>
</reference>